<dbReference type="InterPro" id="IPR007197">
    <property type="entry name" value="rSAM"/>
</dbReference>
<evidence type="ECO:0000256" key="2">
    <source>
        <dbReference type="ARBA" id="ARBA00023004"/>
    </source>
</evidence>
<evidence type="ECO:0000256" key="3">
    <source>
        <dbReference type="ARBA" id="ARBA00023014"/>
    </source>
</evidence>
<accession>A0A7C5XGF0</accession>
<sequence length="384" mass="44970">MKIPELVINVTNIISPLCYTILRVEPYTICPFRCIYCYSRWYIDRKIDVVAPRKAALRLFEKVCRAVYRKSLRPIPFRLSTLVDPFPPHEELYRFSEKILKTALRYQQPLVINTKSVKVIEIEGIRKLVEELLDKGLAILQISISTLDDFKSSKIEPFASPPSRRLEIAKMFGERGYPVSIRLSPYIPSLLPSLERDIKDVMTFFRDIGVRHIIVESLRIEREYIDRFVKELSIDDSSFESYSLREVDGLKPIARISKEMRIKIYATLYRYATKTGIGFATCKEGLFRFHTTDDCCGVYMLKNCILRATFWDVYRAGINPIEQEVDEELYRSICKRFSRLCGEELGIYPKMISKPMKYHERKMLKILRKHEVIKHIAPDLIQVA</sequence>
<organism evidence="5">
    <name type="scientific">Ignisphaera aggregans</name>
    <dbReference type="NCBI Taxonomy" id="334771"/>
    <lineage>
        <taxon>Archaea</taxon>
        <taxon>Thermoproteota</taxon>
        <taxon>Thermoprotei</taxon>
        <taxon>Desulfurococcales</taxon>
        <taxon>Desulfurococcaceae</taxon>
        <taxon>Ignisphaera</taxon>
    </lineage>
</organism>
<reference evidence="5" key="1">
    <citation type="journal article" date="2020" name="mSystems">
        <title>Genome- and Community-Level Interaction Insights into Carbon Utilization and Element Cycling Functions of Hydrothermarchaeota in Hydrothermal Sediment.</title>
        <authorList>
            <person name="Zhou Z."/>
            <person name="Liu Y."/>
            <person name="Xu W."/>
            <person name="Pan J."/>
            <person name="Luo Z.H."/>
            <person name="Li M."/>
        </authorList>
    </citation>
    <scope>NUCLEOTIDE SEQUENCE [LARGE SCALE GENOMIC DNA]</scope>
    <source>
        <strain evidence="5">SpSt-1121</strain>
    </source>
</reference>
<dbReference type="PANTHER" id="PTHR43432:SF3">
    <property type="entry name" value="SLR0285 PROTEIN"/>
    <property type="match status" value="1"/>
</dbReference>
<dbReference type="SFLD" id="SFLDG01084">
    <property type="entry name" value="Uncharacterised_Radical_SAM_Su"/>
    <property type="match status" value="1"/>
</dbReference>
<keyword evidence="2" id="KW-0408">Iron</keyword>
<dbReference type="EMBL" id="DRZI01000146">
    <property type="protein sequence ID" value="HHP81699.1"/>
    <property type="molecule type" value="Genomic_DNA"/>
</dbReference>
<protein>
    <recommendedName>
        <fullName evidence="4">Radical SAM core domain-containing protein</fullName>
    </recommendedName>
</protein>
<evidence type="ECO:0000313" key="5">
    <source>
        <dbReference type="EMBL" id="HHP81699.1"/>
    </source>
</evidence>
<dbReference type="SFLD" id="SFLDS00029">
    <property type="entry name" value="Radical_SAM"/>
    <property type="match status" value="1"/>
</dbReference>
<keyword evidence="3" id="KW-0411">Iron-sulfur</keyword>
<dbReference type="Gene3D" id="3.80.30.30">
    <property type="match status" value="1"/>
</dbReference>
<evidence type="ECO:0000256" key="1">
    <source>
        <dbReference type="ARBA" id="ARBA00022723"/>
    </source>
</evidence>
<dbReference type="SUPFAM" id="SSF102114">
    <property type="entry name" value="Radical SAM enzymes"/>
    <property type="match status" value="1"/>
</dbReference>
<dbReference type="GO" id="GO:0051536">
    <property type="term" value="F:iron-sulfur cluster binding"/>
    <property type="evidence" value="ECO:0007669"/>
    <property type="project" value="UniProtKB-KW"/>
</dbReference>
<evidence type="ECO:0000259" key="4">
    <source>
        <dbReference type="Pfam" id="PF04055"/>
    </source>
</evidence>
<dbReference type="InterPro" id="IPR058240">
    <property type="entry name" value="rSAM_sf"/>
</dbReference>
<dbReference type="CDD" id="cd01335">
    <property type="entry name" value="Radical_SAM"/>
    <property type="match status" value="1"/>
</dbReference>
<keyword evidence="1" id="KW-0479">Metal-binding</keyword>
<comment type="caution">
    <text evidence="5">The sequence shown here is derived from an EMBL/GenBank/DDBJ whole genome shotgun (WGS) entry which is preliminary data.</text>
</comment>
<dbReference type="Pfam" id="PF04055">
    <property type="entry name" value="Radical_SAM"/>
    <property type="match status" value="1"/>
</dbReference>
<gene>
    <name evidence="5" type="ORF">ENM84_03450</name>
</gene>
<dbReference type="PANTHER" id="PTHR43432">
    <property type="entry name" value="SLR0285 PROTEIN"/>
    <property type="match status" value="1"/>
</dbReference>
<name>A0A7C5XGF0_9CREN</name>
<dbReference type="GO" id="GO:0003824">
    <property type="term" value="F:catalytic activity"/>
    <property type="evidence" value="ECO:0007669"/>
    <property type="project" value="InterPro"/>
</dbReference>
<proteinExistence type="predicted"/>
<dbReference type="AlphaFoldDB" id="A0A7C5XGF0"/>
<dbReference type="GO" id="GO:0046872">
    <property type="term" value="F:metal ion binding"/>
    <property type="evidence" value="ECO:0007669"/>
    <property type="project" value="UniProtKB-KW"/>
</dbReference>
<dbReference type="InterPro" id="IPR040086">
    <property type="entry name" value="MJ0683-like"/>
</dbReference>
<feature type="domain" description="Radical SAM core" evidence="4">
    <location>
        <begin position="25"/>
        <end position="182"/>
    </location>
</feature>